<dbReference type="PROSITE" id="PS50932">
    <property type="entry name" value="HTH_LACI_2"/>
    <property type="match status" value="1"/>
</dbReference>
<dbReference type="InterPro" id="IPR028082">
    <property type="entry name" value="Peripla_BP_I"/>
</dbReference>
<dbReference type="Gene3D" id="1.10.260.40">
    <property type="entry name" value="lambda repressor-like DNA-binding domains"/>
    <property type="match status" value="1"/>
</dbReference>
<keyword evidence="1" id="KW-0678">Repressor</keyword>
<dbReference type="AlphaFoldDB" id="U4TNM4"/>
<evidence type="ECO:0000256" key="1">
    <source>
        <dbReference type="ARBA" id="ARBA00022491"/>
    </source>
</evidence>
<keyword evidence="2" id="KW-0805">Transcription regulation</keyword>
<accession>U4TNM4</accession>
<evidence type="ECO:0000256" key="3">
    <source>
        <dbReference type="ARBA" id="ARBA00023125"/>
    </source>
</evidence>
<sequence>MMATLNDVAAVAGVSPTTVSRVINNYGSLSEKTKTKVFAAMRELNYAPNNLARSLSGKKTQLVGLIFPSVSNPFFGELVATLENTLFAAGYKTILCNSANNADKERAYLRMLAANQVDGIITSTHNLGITEYQKIALPIVAFDRNLAPTIPIVSSDNYQGGRIAAEALVSQGCRHIVMLVSSAETPEPTNDRQRAYADVLQQHHLTPQVTPLGFTTDVSVKRLTIRTLLQDDPTIDGVFCSDDLTALLVLEEAEQLGRKVPADLKIIGYDGTPFMQAYHPELATIQQPFNALGQLLIATLTACIDGRPPKVLAPLPVQLRPGRTLTLDWA</sequence>
<dbReference type="InterPro" id="IPR046335">
    <property type="entry name" value="LacI/GalR-like_sensor"/>
</dbReference>
<dbReference type="PROSITE" id="PS00356">
    <property type="entry name" value="HTH_LACI_1"/>
    <property type="match status" value="1"/>
</dbReference>
<keyword evidence="3" id="KW-0238">DNA-binding</keyword>
<dbReference type="Pfam" id="PF13377">
    <property type="entry name" value="Peripla_BP_3"/>
    <property type="match status" value="1"/>
</dbReference>
<dbReference type="SMART" id="SM00354">
    <property type="entry name" value="HTH_LACI"/>
    <property type="match status" value="1"/>
</dbReference>
<organism evidence="6 7">
    <name type="scientific">Schleiferilactobacillus shenzhenensis LY-73</name>
    <dbReference type="NCBI Taxonomy" id="1231336"/>
    <lineage>
        <taxon>Bacteria</taxon>
        <taxon>Bacillati</taxon>
        <taxon>Bacillota</taxon>
        <taxon>Bacilli</taxon>
        <taxon>Lactobacillales</taxon>
        <taxon>Lactobacillaceae</taxon>
        <taxon>Schleiferilactobacillus</taxon>
    </lineage>
</organism>
<dbReference type="Pfam" id="PF00356">
    <property type="entry name" value="LacI"/>
    <property type="match status" value="1"/>
</dbReference>
<proteinExistence type="predicted"/>
<dbReference type="Gene3D" id="3.40.50.2300">
    <property type="match status" value="2"/>
</dbReference>
<dbReference type="RefSeq" id="WP_022529563.1">
    <property type="nucleotide sequence ID" value="NZ_KI271589.1"/>
</dbReference>
<dbReference type="SUPFAM" id="SSF53822">
    <property type="entry name" value="Periplasmic binding protein-like I"/>
    <property type="match status" value="1"/>
</dbReference>
<evidence type="ECO:0000259" key="5">
    <source>
        <dbReference type="PROSITE" id="PS50932"/>
    </source>
</evidence>
<dbReference type="PRINTS" id="PR00036">
    <property type="entry name" value="HTHLACI"/>
</dbReference>
<dbReference type="CDD" id="cd01392">
    <property type="entry name" value="HTH_LacI"/>
    <property type="match status" value="1"/>
</dbReference>
<dbReference type="Proteomes" id="UP000030647">
    <property type="component" value="Unassembled WGS sequence"/>
</dbReference>
<keyword evidence="7" id="KW-1185">Reference proteome</keyword>
<evidence type="ECO:0000256" key="4">
    <source>
        <dbReference type="ARBA" id="ARBA00023163"/>
    </source>
</evidence>
<feature type="domain" description="HTH lacI-type" evidence="5">
    <location>
        <begin position="3"/>
        <end position="57"/>
    </location>
</feature>
<dbReference type="STRING" id="1231336.L248_2978"/>
<dbReference type="eggNOG" id="COG1609">
    <property type="taxonomic scope" value="Bacteria"/>
</dbReference>
<dbReference type="PANTHER" id="PTHR30146">
    <property type="entry name" value="LACI-RELATED TRANSCRIPTIONAL REPRESSOR"/>
    <property type="match status" value="1"/>
</dbReference>
<dbReference type="InterPro" id="IPR000843">
    <property type="entry name" value="HTH_LacI"/>
</dbReference>
<dbReference type="EMBL" id="KI271589">
    <property type="protein sequence ID" value="ERL65040.1"/>
    <property type="molecule type" value="Genomic_DNA"/>
</dbReference>
<protein>
    <submittedName>
        <fullName evidence="6">ScrR</fullName>
    </submittedName>
</protein>
<dbReference type="SUPFAM" id="SSF47413">
    <property type="entry name" value="lambda repressor-like DNA-binding domains"/>
    <property type="match status" value="1"/>
</dbReference>
<dbReference type="GO" id="GO:0000976">
    <property type="term" value="F:transcription cis-regulatory region binding"/>
    <property type="evidence" value="ECO:0007669"/>
    <property type="project" value="TreeGrafter"/>
</dbReference>
<evidence type="ECO:0000313" key="6">
    <source>
        <dbReference type="EMBL" id="ERL65040.1"/>
    </source>
</evidence>
<dbReference type="GO" id="GO:0003700">
    <property type="term" value="F:DNA-binding transcription factor activity"/>
    <property type="evidence" value="ECO:0007669"/>
    <property type="project" value="TreeGrafter"/>
</dbReference>
<gene>
    <name evidence="6" type="primary">scrR</name>
    <name evidence="6" type="ORF">L248_2978</name>
</gene>
<dbReference type="PANTHER" id="PTHR30146:SF95">
    <property type="entry name" value="RIBOSE OPERON REPRESSOR"/>
    <property type="match status" value="1"/>
</dbReference>
<evidence type="ECO:0000313" key="7">
    <source>
        <dbReference type="Proteomes" id="UP000030647"/>
    </source>
</evidence>
<dbReference type="HOGENOM" id="CLU_037628_6_0_9"/>
<dbReference type="InterPro" id="IPR010982">
    <property type="entry name" value="Lambda_DNA-bd_dom_sf"/>
</dbReference>
<dbReference type="CDD" id="cd06291">
    <property type="entry name" value="PBP1_Qymf-like"/>
    <property type="match status" value="1"/>
</dbReference>
<reference evidence="7" key="1">
    <citation type="journal article" date="2013" name="Genome Announc.">
        <title>Whole-Genome Sequencing of Lactobacillus shenzhenensis Strain LY-73T.</title>
        <authorList>
            <person name="Lin Z."/>
            <person name="Liu Z."/>
            <person name="Yang R."/>
            <person name="Zou Y."/>
            <person name="Wan D."/>
            <person name="Chen J."/>
            <person name="Guo M."/>
            <person name="Zhao J."/>
            <person name="Fang C."/>
            <person name="Yang R."/>
            <person name="Liu F."/>
        </authorList>
    </citation>
    <scope>NUCLEOTIDE SEQUENCE [LARGE SCALE GENOMIC DNA]</scope>
    <source>
        <strain evidence="7">LY-73</strain>
    </source>
</reference>
<evidence type="ECO:0000256" key="2">
    <source>
        <dbReference type="ARBA" id="ARBA00023015"/>
    </source>
</evidence>
<name>U4TNM4_9LACO</name>
<keyword evidence="4" id="KW-0804">Transcription</keyword>